<feature type="signal peptide" evidence="1">
    <location>
        <begin position="1"/>
        <end position="21"/>
    </location>
</feature>
<evidence type="ECO:0000313" key="2">
    <source>
        <dbReference type="EMBL" id="KEQ91085.1"/>
    </source>
</evidence>
<organism evidence="2 3">
    <name type="scientific">Aureobasidium subglaciale (strain EXF-2481)</name>
    <name type="common">Aureobasidium pullulans var. subglaciale</name>
    <dbReference type="NCBI Taxonomy" id="1043005"/>
    <lineage>
        <taxon>Eukaryota</taxon>
        <taxon>Fungi</taxon>
        <taxon>Dikarya</taxon>
        <taxon>Ascomycota</taxon>
        <taxon>Pezizomycotina</taxon>
        <taxon>Dothideomycetes</taxon>
        <taxon>Dothideomycetidae</taxon>
        <taxon>Dothideales</taxon>
        <taxon>Saccotheciaceae</taxon>
        <taxon>Aureobasidium</taxon>
    </lineage>
</organism>
<keyword evidence="1" id="KW-0732">Signal</keyword>
<proteinExistence type="predicted"/>
<dbReference type="HOGENOM" id="CLU_1916666_0_0_1"/>
<dbReference type="RefSeq" id="XP_013339556.1">
    <property type="nucleotide sequence ID" value="XM_013484102.1"/>
</dbReference>
<evidence type="ECO:0000313" key="3">
    <source>
        <dbReference type="Proteomes" id="UP000030641"/>
    </source>
</evidence>
<reference evidence="2 3" key="1">
    <citation type="journal article" date="2014" name="BMC Genomics">
        <title>Genome sequencing of four Aureobasidium pullulans varieties: biotechnological potential, stress tolerance, and description of new species.</title>
        <authorList>
            <person name="Gostin Ar C."/>
            <person name="Ohm R.A."/>
            <person name="Kogej T."/>
            <person name="Sonjak S."/>
            <person name="Turk M."/>
            <person name="Zajc J."/>
            <person name="Zalar P."/>
            <person name="Grube M."/>
            <person name="Sun H."/>
            <person name="Han J."/>
            <person name="Sharma A."/>
            <person name="Chiniquy J."/>
            <person name="Ngan C.Y."/>
            <person name="Lipzen A."/>
            <person name="Barry K."/>
            <person name="Grigoriev I.V."/>
            <person name="Gunde-Cimerman N."/>
        </authorList>
    </citation>
    <scope>NUCLEOTIDE SEQUENCE [LARGE SCALE GENOMIC DNA]</scope>
    <source>
        <strain evidence="2 3">EXF-2481</strain>
    </source>
</reference>
<sequence>MKNVAMHAGLLATTFATLGHALVNLTTVPAIEIAHIGDKILLEWTTDVPYELELVFAKRETWGWATMKQFFDGRFAEAGDGNITVAIPKVEIDREYAFWLSGSSLDGNGGYANLTEWFVVESKGEEELK</sequence>
<evidence type="ECO:0000256" key="1">
    <source>
        <dbReference type="SAM" id="SignalP"/>
    </source>
</evidence>
<dbReference type="AlphaFoldDB" id="A0A074Y033"/>
<protein>
    <submittedName>
        <fullName evidence="2">Uncharacterized protein</fullName>
    </submittedName>
</protein>
<dbReference type="InParanoid" id="A0A074Y033"/>
<dbReference type="EMBL" id="KL584782">
    <property type="protein sequence ID" value="KEQ91085.1"/>
    <property type="molecule type" value="Genomic_DNA"/>
</dbReference>
<dbReference type="OrthoDB" id="3929463at2759"/>
<keyword evidence="3" id="KW-1185">Reference proteome</keyword>
<gene>
    <name evidence="2" type="ORF">AUEXF2481DRAFT_44481</name>
</gene>
<feature type="chain" id="PRO_5001702892" evidence="1">
    <location>
        <begin position="22"/>
        <end position="129"/>
    </location>
</feature>
<dbReference type="GeneID" id="25367688"/>
<dbReference type="Proteomes" id="UP000030641">
    <property type="component" value="Unassembled WGS sequence"/>
</dbReference>
<name>A0A074Y033_AURSE</name>
<accession>A0A074Y033</accession>